<dbReference type="PROSITE" id="PS00039">
    <property type="entry name" value="DEAD_ATP_HELICASE"/>
    <property type="match status" value="1"/>
</dbReference>
<dbReference type="InterPro" id="IPR001650">
    <property type="entry name" value="Helicase_C-like"/>
</dbReference>
<keyword evidence="5" id="KW-0067">ATP-binding</keyword>
<feature type="region of interest" description="Disordered" evidence="7">
    <location>
        <begin position="415"/>
        <end position="435"/>
    </location>
</feature>
<feature type="non-terminal residue" evidence="11">
    <location>
        <position position="1"/>
    </location>
</feature>
<dbReference type="Pfam" id="PF16363">
    <property type="entry name" value="GDP_Man_Dehyd"/>
    <property type="match status" value="1"/>
</dbReference>
<evidence type="ECO:0000256" key="1">
    <source>
        <dbReference type="ARBA" id="ARBA00012552"/>
    </source>
</evidence>
<dbReference type="PROSITE" id="PS51195">
    <property type="entry name" value="Q_MOTIF"/>
    <property type="match status" value="1"/>
</dbReference>
<dbReference type="GO" id="GO:0003724">
    <property type="term" value="F:RNA helicase activity"/>
    <property type="evidence" value="ECO:0007669"/>
    <property type="project" value="UniProtKB-EC"/>
</dbReference>
<dbReference type="Pfam" id="PF00270">
    <property type="entry name" value="DEAD"/>
    <property type="match status" value="1"/>
</dbReference>
<feature type="domain" description="DEAD-box RNA helicase Q" evidence="10">
    <location>
        <begin position="33"/>
        <end position="61"/>
    </location>
</feature>
<evidence type="ECO:0000313" key="12">
    <source>
        <dbReference type="Proteomes" id="UP000279271"/>
    </source>
</evidence>
<proteinExistence type="predicted"/>
<dbReference type="PANTHER" id="PTHR47958">
    <property type="entry name" value="ATP-DEPENDENT RNA HELICASE DBP3"/>
    <property type="match status" value="1"/>
</dbReference>
<keyword evidence="4" id="KW-0347">Helicase</keyword>
<dbReference type="InterPro" id="IPR014001">
    <property type="entry name" value="Helicase_ATP-bd"/>
</dbReference>
<dbReference type="SMART" id="SM00490">
    <property type="entry name" value="HELICc"/>
    <property type="match status" value="1"/>
</dbReference>
<evidence type="ECO:0000256" key="3">
    <source>
        <dbReference type="ARBA" id="ARBA00022801"/>
    </source>
</evidence>
<dbReference type="GO" id="GO:0008460">
    <property type="term" value="F:dTDP-glucose 4,6-dehydratase activity"/>
    <property type="evidence" value="ECO:0007669"/>
    <property type="project" value="InterPro"/>
</dbReference>
<dbReference type="InterPro" id="IPR011545">
    <property type="entry name" value="DEAD/DEAH_box_helicase_dom"/>
</dbReference>
<evidence type="ECO:0000259" key="10">
    <source>
        <dbReference type="PROSITE" id="PS51195"/>
    </source>
</evidence>
<dbReference type="InterPro" id="IPR005888">
    <property type="entry name" value="dTDP_Gluc_deHydtase"/>
</dbReference>
<name>A0A3M7L0X1_AUXPR</name>
<feature type="domain" description="Helicase C-terminal" evidence="9">
    <location>
        <begin position="264"/>
        <end position="412"/>
    </location>
</feature>
<feature type="compositionally biased region" description="Gly residues" evidence="7">
    <location>
        <begin position="426"/>
        <end position="435"/>
    </location>
</feature>
<dbReference type="PROSITE" id="PS51194">
    <property type="entry name" value="HELICASE_CTER"/>
    <property type="match status" value="1"/>
</dbReference>
<feature type="short sequence motif" description="Q motif" evidence="6">
    <location>
        <begin position="33"/>
        <end position="61"/>
    </location>
</feature>
<evidence type="ECO:0000313" key="11">
    <source>
        <dbReference type="EMBL" id="RMZ56401.1"/>
    </source>
</evidence>
<dbReference type="FunFam" id="3.40.50.300:FF:000008">
    <property type="entry name" value="ATP-dependent RNA helicase RhlB"/>
    <property type="match status" value="1"/>
</dbReference>
<dbReference type="SUPFAM" id="SSF51735">
    <property type="entry name" value="NAD(P)-binding Rossmann-fold domains"/>
    <property type="match status" value="1"/>
</dbReference>
<gene>
    <name evidence="11" type="ORF">APUTEX25_004624</name>
</gene>
<dbReference type="PROSITE" id="PS51192">
    <property type="entry name" value="HELICASE_ATP_BIND_1"/>
    <property type="match status" value="1"/>
</dbReference>
<dbReference type="Gene3D" id="3.40.50.720">
    <property type="entry name" value="NAD(P)-binding Rossmann-like Domain"/>
    <property type="match status" value="1"/>
</dbReference>
<protein>
    <recommendedName>
        <fullName evidence="1">RNA helicase</fullName>
        <ecNumber evidence="1">3.6.4.13</ecNumber>
    </recommendedName>
</protein>
<dbReference type="EC" id="3.6.4.13" evidence="1"/>
<dbReference type="Gene3D" id="3.40.50.300">
    <property type="entry name" value="P-loop containing nucleotide triphosphate hydrolases"/>
    <property type="match status" value="2"/>
</dbReference>
<evidence type="ECO:0000256" key="5">
    <source>
        <dbReference type="ARBA" id="ARBA00022840"/>
    </source>
</evidence>
<evidence type="ECO:0000256" key="7">
    <source>
        <dbReference type="SAM" id="MobiDB-lite"/>
    </source>
</evidence>
<evidence type="ECO:0000256" key="4">
    <source>
        <dbReference type="ARBA" id="ARBA00022806"/>
    </source>
</evidence>
<keyword evidence="3" id="KW-0378">Hydrolase</keyword>
<feature type="domain" description="Helicase ATP-binding" evidence="8">
    <location>
        <begin position="64"/>
        <end position="239"/>
    </location>
</feature>
<dbReference type="InterPro" id="IPR036291">
    <property type="entry name" value="NAD(P)-bd_dom_sf"/>
</dbReference>
<comment type="caution">
    <text evidence="11">The sequence shown here is derived from an EMBL/GenBank/DDBJ whole genome shotgun (WGS) entry which is preliminary data.</text>
</comment>
<evidence type="ECO:0000259" key="9">
    <source>
        <dbReference type="PROSITE" id="PS51194"/>
    </source>
</evidence>
<dbReference type="InterPro" id="IPR027417">
    <property type="entry name" value="P-loop_NTPase"/>
</dbReference>
<accession>A0A3M7L0X1</accession>
<sequence length="825" mass="91034">HPDVTARSDGEVERYRAERDIHVGGEGVPKPVTTFEEASFPEYVLHEVAKAGFKEPTPIQAQGWPMALLGRDLIGIAETGSGKTLAYLLPAVVHINAQPHLSPGDGPIVLALAPTRELAVQIQSECLKFGSSSRIKSTCVYGGAPKGPQGNDLRRGVEIVIATPGRLIDFLEGRTTNLRRVTYLVLDEADRMLDMGFEPQIRKILGQIRPDRQTLLWSATWPKEIQALASEFLTKPYQVTIGSSDLKANHKIEQAFDFVSEHEKLPRLLRLLEREMDGRRVIVFCETKRGCDAVTRQLRQDGFPALSIHGDKTQQERDWVLAEFKNGKHPIMLATDVAARGLDVKDIKLVVNYDMPGSAEDYVHRIGRTGRAGADGRAHSFFTANNGRMARQLVGILEEAGQVVPPELRQFAMTSGGPSSFRGRGGRGGGGFGGGGRTGANMLPHRDLALKCSAPPPSDASTASTGQLVAMAVEEYVPRSILITGGAGFIASHVTIKLVKRYPHVKVVVLDKLDYCATLENLKSIRDCPNFKFVKGEIQSTDLIVHILETEEIDTVMHFAAQTHVDNSFGNSLAFTMNNTYGTHVLLESARLYGKIRRFLNVSTDEVYGETSLGKAEGLSEASALEPTNPYSAAKAGAEMMARAYHTSYKLPVIVTRGNNVYGPHQFPEKMIPKFILRAQRGEKLPIHGDGMSVRSYLYVEDVAEAYIIVMLKGTVGETYNIGTQKERTVVDVATDIAKHFGLPANSIVHVRDRAFNDRRYFICDKKLLDLGWSETVDWKEGLKRTIDWFLEHGQPEYWSNGNMEAALEAHPTLQHSTAVPVRIH</sequence>
<dbReference type="Gene3D" id="3.90.25.10">
    <property type="entry name" value="UDP-galactose 4-epimerase, domain 1"/>
    <property type="match status" value="1"/>
</dbReference>
<dbReference type="GO" id="GO:0003676">
    <property type="term" value="F:nucleic acid binding"/>
    <property type="evidence" value="ECO:0007669"/>
    <property type="project" value="InterPro"/>
</dbReference>
<dbReference type="EMBL" id="QOKY01000144">
    <property type="protein sequence ID" value="RMZ56401.1"/>
    <property type="molecule type" value="Genomic_DNA"/>
</dbReference>
<evidence type="ECO:0000259" key="8">
    <source>
        <dbReference type="PROSITE" id="PS51192"/>
    </source>
</evidence>
<dbReference type="CDD" id="cd05246">
    <property type="entry name" value="dTDP_GD_SDR_e"/>
    <property type="match status" value="1"/>
</dbReference>
<dbReference type="Proteomes" id="UP000279271">
    <property type="component" value="Unassembled WGS sequence"/>
</dbReference>
<dbReference type="SUPFAM" id="SSF52540">
    <property type="entry name" value="P-loop containing nucleoside triphosphate hydrolases"/>
    <property type="match status" value="1"/>
</dbReference>
<organism evidence="11 12">
    <name type="scientific">Auxenochlorella protothecoides</name>
    <name type="common">Green microalga</name>
    <name type="synonym">Chlorella protothecoides</name>
    <dbReference type="NCBI Taxonomy" id="3075"/>
    <lineage>
        <taxon>Eukaryota</taxon>
        <taxon>Viridiplantae</taxon>
        <taxon>Chlorophyta</taxon>
        <taxon>core chlorophytes</taxon>
        <taxon>Trebouxiophyceae</taxon>
        <taxon>Chlorellales</taxon>
        <taxon>Chlorellaceae</taxon>
        <taxon>Auxenochlorella</taxon>
    </lineage>
</organism>
<dbReference type="CDD" id="cd17966">
    <property type="entry name" value="DEADc_DDX5_DDX17"/>
    <property type="match status" value="1"/>
</dbReference>
<dbReference type="InterPro" id="IPR014014">
    <property type="entry name" value="RNA_helicase_DEAD_Q_motif"/>
</dbReference>
<dbReference type="InterPro" id="IPR016040">
    <property type="entry name" value="NAD(P)-bd_dom"/>
</dbReference>
<dbReference type="GO" id="GO:0005524">
    <property type="term" value="F:ATP binding"/>
    <property type="evidence" value="ECO:0007669"/>
    <property type="project" value="UniProtKB-KW"/>
</dbReference>
<keyword evidence="2" id="KW-0547">Nucleotide-binding</keyword>
<dbReference type="InterPro" id="IPR000629">
    <property type="entry name" value="RNA-helicase_DEAD-box_CS"/>
</dbReference>
<dbReference type="SMART" id="SM00487">
    <property type="entry name" value="DEXDc"/>
    <property type="match status" value="1"/>
</dbReference>
<dbReference type="AlphaFoldDB" id="A0A3M7L0X1"/>
<evidence type="ECO:0000256" key="2">
    <source>
        <dbReference type="ARBA" id="ARBA00022741"/>
    </source>
</evidence>
<evidence type="ECO:0000256" key="6">
    <source>
        <dbReference type="PROSITE-ProRule" id="PRU00552"/>
    </source>
</evidence>
<dbReference type="Pfam" id="PF00271">
    <property type="entry name" value="Helicase_C"/>
    <property type="match status" value="1"/>
</dbReference>
<dbReference type="GO" id="GO:0009225">
    <property type="term" value="P:nucleotide-sugar metabolic process"/>
    <property type="evidence" value="ECO:0007669"/>
    <property type="project" value="InterPro"/>
</dbReference>
<reference evidence="12" key="1">
    <citation type="journal article" date="2018" name="Algal Res.">
        <title>Characterization of plant carbon substrate utilization by Auxenochlorella protothecoides.</title>
        <authorList>
            <person name="Vogler B.W."/>
            <person name="Starkenburg S.R."/>
            <person name="Sudasinghe N."/>
            <person name="Schambach J.Y."/>
            <person name="Rollin J.A."/>
            <person name="Pattathil S."/>
            <person name="Barry A.N."/>
        </authorList>
    </citation>
    <scope>NUCLEOTIDE SEQUENCE [LARGE SCALE GENOMIC DNA]</scope>
    <source>
        <strain evidence="12">UTEX 25</strain>
    </source>
</reference>
<dbReference type="GO" id="GO:0016787">
    <property type="term" value="F:hydrolase activity"/>
    <property type="evidence" value="ECO:0007669"/>
    <property type="project" value="UniProtKB-KW"/>
</dbReference>
<dbReference type="FunFam" id="3.40.50.720:FF:000304">
    <property type="entry name" value="UDP-glucose 4,6-dehydratase"/>
    <property type="match status" value="1"/>
</dbReference>
<dbReference type="CDD" id="cd18787">
    <property type="entry name" value="SF2_C_DEAD"/>
    <property type="match status" value="1"/>
</dbReference>
<dbReference type="FunFam" id="3.40.50.300:FF:000079">
    <property type="entry name" value="probable ATP-dependent RNA helicase DDX17"/>
    <property type="match status" value="1"/>
</dbReference>